<comment type="caution">
    <text evidence="7">The sequence shown here is derived from an EMBL/GenBank/DDBJ whole genome shotgun (WGS) entry which is preliminary data.</text>
</comment>
<evidence type="ECO:0000256" key="6">
    <source>
        <dbReference type="SAM" id="Phobius"/>
    </source>
</evidence>
<feature type="transmembrane region" description="Helical" evidence="6">
    <location>
        <begin position="39"/>
        <end position="61"/>
    </location>
</feature>
<reference evidence="8" key="1">
    <citation type="journal article" date="2019" name="Int. J. Syst. Evol. Microbiol.">
        <title>The Global Catalogue of Microorganisms (GCM) 10K type strain sequencing project: providing services to taxonomists for standard genome sequencing and annotation.</title>
        <authorList>
            <consortium name="The Broad Institute Genomics Platform"/>
            <consortium name="The Broad Institute Genome Sequencing Center for Infectious Disease"/>
            <person name="Wu L."/>
            <person name="Ma J."/>
        </authorList>
    </citation>
    <scope>NUCLEOTIDE SEQUENCE [LARGE SCALE GENOMIC DNA]</scope>
    <source>
        <strain evidence="8">KCTC 42964</strain>
    </source>
</reference>
<organism evidence="7 8">
    <name type="scientific">Marinibaculum pumilum</name>
    <dbReference type="NCBI Taxonomy" id="1766165"/>
    <lineage>
        <taxon>Bacteria</taxon>
        <taxon>Pseudomonadati</taxon>
        <taxon>Pseudomonadota</taxon>
        <taxon>Alphaproteobacteria</taxon>
        <taxon>Rhodospirillales</taxon>
        <taxon>Rhodospirillaceae</taxon>
        <taxon>Marinibaculum</taxon>
    </lineage>
</organism>
<dbReference type="EMBL" id="JBHRTR010000004">
    <property type="protein sequence ID" value="MFC3225750.1"/>
    <property type="molecule type" value="Genomic_DNA"/>
</dbReference>
<evidence type="ECO:0000313" key="8">
    <source>
        <dbReference type="Proteomes" id="UP001595528"/>
    </source>
</evidence>
<dbReference type="PANTHER" id="PTHR30086:SF20">
    <property type="entry name" value="ARGININE EXPORTER PROTEIN ARGO-RELATED"/>
    <property type="match status" value="1"/>
</dbReference>
<keyword evidence="4 6" id="KW-1133">Transmembrane helix</keyword>
<keyword evidence="2" id="KW-1003">Cell membrane</keyword>
<evidence type="ECO:0000256" key="2">
    <source>
        <dbReference type="ARBA" id="ARBA00022475"/>
    </source>
</evidence>
<evidence type="ECO:0000256" key="5">
    <source>
        <dbReference type="ARBA" id="ARBA00023136"/>
    </source>
</evidence>
<dbReference type="InterPro" id="IPR001123">
    <property type="entry name" value="LeuE-type"/>
</dbReference>
<protein>
    <submittedName>
        <fullName evidence="7">LysE family translocator</fullName>
    </submittedName>
</protein>
<feature type="transmembrane region" description="Helical" evidence="6">
    <location>
        <begin position="143"/>
        <end position="169"/>
    </location>
</feature>
<feature type="transmembrane region" description="Helical" evidence="6">
    <location>
        <begin position="181"/>
        <end position="199"/>
    </location>
</feature>
<proteinExistence type="predicted"/>
<dbReference type="PANTHER" id="PTHR30086">
    <property type="entry name" value="ARGININE EXPORTER PROTEIN ARGO"/>
    <property type="match status" value="1"/>
</dbReference>
<comment type="subcellular location">
    <subcellularLocation>
        <location evidence="1">Cell membrane</location>
        <topology evidence="1">Multi-pass membrane protein</topology>
    </subcellularLocation>
</comment>
<feature type="transmembrane region" description="Helical" evidence="6">
    <location>
        <begin position="73"/>
        <end position="91"/>
    </location>
</feature>
<gene>
    <name evidence="7" type="ORF">ACFOGJ_00810</name>
</gene>
<keyword evidence="3 6" id="KW-0812">Transmembrane</keyword>
<dbReference type="Proteomes" id="UP001595528">
    <property type="component" value="Unassembled WGS sequence"/>
</dbReference>
<accession>A0ABV7KUE0</accession>
<evidence type="ECO:0000256" key="3">
    <source>
        <dbReference type="ARBA" id="ARBA00022692"/>
    </source>
</evidence>
<keyword evidence="8" id="KW-1185">Reference proteome</keyword>
<dbReference type="Pfam" id="PF01810">
    <property type="entry name" value="LysE"/>
    <property type="match status" value="1"/>
</dbReference>
<keyword evidence="5 6" id="KW-0472">Membrane</keyword>
<evidence type="ECO:0000313" key="7">
    <source>
        <dbReference type="EMBL" id="MFC3225750.1"/>
    </source>
</evidence>
<evidence type="ECO:0000256" key="1">
    <source>
        <dbReference type="ARBA" id="ARBA00004651"/>
    </source>
</evidence>
<name>A0ABV7KUE0_9PROT</name>
<evidence type="ECO:0000256" key="4">
    <source>
        <dbReference type="ARBA" id="ARBA00022989"/>
    </source>
</evidence>
<dbReference type="RefSeq" id="WP_379897483.1">
    <property type="nucleotide sequence ID" value="NZ_JBHRTR010000004.1"/>
</dbReference>
<sequence>MTPELLLAFAGYAFATSITPGPNNVMLLASGANFGLDRSLPHMAGINLGFGAMVLAIGLGAEALFAAFPALDIVLRLAGGGYLLWLAWRIANAAPPETAGRSAPRPLSFLGAAAFQWVNPKAWLMAMGAVTAYLPATAEGWPWLAVLVALFMLVNAPCLAVWTVAGTAVSRLLGRSIRFRIFNLAMALLLCLSLLPMVLE</sequence>